<dbReference type="PANTHER" id="PTHR14418">
    <property type="entry name" value="CONDENSIN COMPLEX SUBUNIT 3-RELATED"/>
    <property type="match status" value="1"/>
</dbReference>
<feature type="region of interest" description="Disordered" evidence="7">
    <location>
        <begin position="1156"/>
        <end position="1222"/>
    </location>
</feature>
<feature type="compositionally biased region" description="Low complexity" evidence="7">
    <location>
        <begin position="499"/>
        <end position="517"/>
    </location>
</feature>
<feature type="compositionally biased region" description="Basic residues" evidence="7">
    <location>
        <begin position="203"/>
        <end position="212"/>
    </location>
</feature>
<gene>
    <name evidence="9" type="ORF">PFISCL1PPCAC_823</name>
</gene>
<feature type="compositionally biased region" description="Basic and acidic residues" evidence="7">
    <location>
        <begin position="336"/>
        <end position="350"/>
    </location>
</feature>
<protein>
    <recommendedName>
        <fullName evidence="8">Nuclear condensin complex subunit 3 C-terminal domain-containing protein</fullName>
    </recommendedName>
</protein>
<evidence type="ECO:0000313" key="10">
    <source>
        <dbReference type="Proteomes" id="UP001432322"/>
    </source>
</evidence>
<dbReference type="GO" id="GO:0007076">
    <property type="term" value="P:mitotic chromosome condensation"/>
    <property type="evidence" value="ECO:0007669"/>
    <property type="project" value="InterPro"/>
</dbReference>
<dbReference type="GO" id="GO:0000793">
    <property type="term" value="C:condensed chromosome"/>
    <property type="evidence" value="ECO:0007669"/>
    <property type="project" value="TreeGrafter"/>
</dbReference>
<feature type="domain" description="Nuclear condensin complex subunit 3 C-terminal" evidence="8">
    <location>
        <begin position="1375"/>
        <end position="1561"/>
    </location>
</feature>
<feature type="compositionally biased region" description="Basic and acidic residues" evidence="7">
    <location>
        <begin position="77"/>
        <end position="114"/>
    </location>
</feature>
<feature type="compositionally biased region" description="Basic and acidic residues" evidence="7">
    <location>
        <begin position="386"/>
        <end position="396"/>
    </location>
</feature>
<evidence type="ECO:0000256" key="1">
    <source>
        <dbReference type="ARBA" id="ARBA00004286"/>
    </source>
</evidence>
<dbReference type="EMBL" id="BTSY01000001">
    <property type="protein sequence ID" value="GMT09526.1"/>
    <property type="molecule type" value="Genomic_DNA"/>
</dbReference>
<feature type="compositionally biased region" description="Low complexity" evidence="7">
    <location>
        <begin position="153"/>
        <end position="177"/>
    </location>
</feature>
<keyword evidence="2" id="KW-0158">Chromosome</keyword>
<feature type="compositionally biased region" description="Acidic residues" evidence="7">
    <location>
        <begin position="318"/>
        <end position="328"/>
    </location>
</feature>
<evidence type="ECO:0000256" key="2">
    <source>
        <dbReference type="ARBA" id="ARBA00022454"/>
    </source>
</evidence>
<evidence type="ECO:0000256" key="5">
    <source>
        <dbReference type="ARBA" id="ARBA00023067"/>
    </source>
</evidence>
<dbReference type="InterPro" id="IPR016024">
    <property type="entry name" value="ARM-type_fold"/>
</dbReference>
<reference evidence="9" key="1">
    <citation type="submission" date="2023-10" db="EMBL/GenBank/DDBJ databases">
        <title>Genome assembly of Pristionchus species.</title>
        <authorList>
            <person name="Yoshida K."/>
            <person name="Sommer R.J."/>
        </authorList>
    </citation>
    <scope>NUCLEOTIDE SEQUENCE</scope>
    <source>
        <strain evidence="9">RS5133</strain>
    </source>
</reference>
<dbReference type="GO" id="GO:0000796">
    <property type="term" value="C:condensin complex"/>
    <property type="evidence" value="ECO:0007669"/>
    <property type="project" value="InterPro"/>
</dbReference>
<feature type="region of interest" description="Disordered" evidence="7">
    <location>
        <begin position="1681"/>
        <end position="1791"/>
    </location>
</feature>
<accession>A0AAV5UQY1</accession>
<evidence type="ECO:0000256" key="3">
    <source>
        <dbReference type="ARBA" id="ARBA00022618"/>
    </source>
</evidence>
<feature type="region of interest" description="Disordered" evidence="7">
    <location>
        <begin position="1"/>
        <end position="546"/>
    </location>
</feature>
<feature type="compositionally biased region" description="Basic and acidic residues" evidence="7">
    <location>
        <begin position="1207"/>
        <end position="1222"/>
    </location>
</feature>
<keyword evidence="5" id="KW-0226">DNA condensation</keyword>
<evidence type="ECO:0000256" key="7">
    <source>
        <dbReference type="SAM" id="MobiDB-lite"/>
    </source>
</evidence>
<feature type="compositionally biased region" description="Basic and acidic residues" evidence="7">
    <location>
        <begin position="1721"/>
        <end position="1736"/>
    </location>
</feature>
<dbReference type="SUPFAM" id="SSF48371">
    <property type="entry name" value="ARM repeat"/>
    <property type="match status" value="1"/>
</dbReference>
<organism evidence="9 10">
    <name type="scientific">Pristionchus fissidentatus</name>
    <dbReference type="NCBI Taxonomy" id="1538716"/>
    <lineage>
        <taxon>Eukaryota</taxon>
        <taxon>Metazoa</taxon>
        <taxon>Ecdysozoa</taxon>
        <taxon>Nematoda</taxon>
        <taxon>Chromadorea</taxon>
        <taxon>Rhabditida</taxon>
        <taxon>Rhabditina</taxon>
        <taxon>Diplogasteromorpha</taxon>
        <taxon>Diplogasteroidea</taxon>
        <taxon>Neodiplogasteridae</taxon>
        <taxon>Pristionchus</taxon>
    </lineage>
</organism>
<dbReference type="PANTHER" id="PTHR14418:SF5">
    <property type="entry name" value="CONDENSIN COMPLEX SUBUNIT 3"/>
    <property type="match status" value="1"/>
</dbReference>
<proteinExistence type="predicted"/>
<sequence>MSDEESTPRTKRRRRPAAAKAPEEKASGTPRGRAAKKIPDTPATTDKRKRNEQGETSSAMLESDQEETAPKGRAAKKQPEKALSKRDKKKQEEEEKELAKSLEKSDSEEVEIVKTVKPRRGTAPVVQVKEEVEENEEANVSGSDDSDKEDDAPTSSKTPSKSTVKAKAAAAVSSSKPTRVRRAAGGGDKEAAAGRDESANKEKRGRGAKKGQKVVTTEESDEEGEEERPAARSTKKDKNKKKVVDSDDEEEEDERPTARKTRKDKKTVVASDEEDDGIPSIFKKRKDKKIAVDSDEDEDERPAARTTRKDKKKVVEHIDEEGDDDDDDSRPVIRMTRTEKRRVEEEEKAKKAAALSTRKGRKVDVEREEEEKRESPRKKARIADAAPEKKEQEGSSHSRARRRLDYDGEKEGESSKRGEEERKKKGGEKELRKVDNSKKKKNMREQSRRSDDERRGGEESDEPMSSVYDDEEEEEVKSLMKSKPSVVNDLNKPAKNGMSGRSSDHGGPPSSSISSSDSSDDSSDESGESSVVEGTKGDKAGSLDEEKLHDAKRSICVNIREALSATYASKDPRAFDRTVHMICKTKEKAYDRKDYEPTATCFYDEIENQLTNMMIKEDKETKAEIESKQGVLRAIAKSFALEFLAEPGEHDAHWGQINYLMNKFACAEDPHIRSFFCYWIGALQTYSKEVHYERYATHSRAQLEKMHERRRKDLEDYDDIDEDRRLIDGHVFKLQARRQLYGVLYTSLKQDEIDVRISAIRALSIIQDDPIPPNHIEAMKQSPKDLIMKQLLDIHINVRRAAMEELRPSTDQQIEILLHAARNEKHEKERILAFTQLGRLPVGRFNLEQRHLLLAMIRDNRLGLTVENCILRSWLFEMVTGENPRPIIVPEVKDGVKGERTKRKERMNDDDLKEKWMASPLQLLRYLDCVNYSDDVLEVLRVGSAIARKESGMKTSSIASFINHVIEACVREDLSMITMGDYNHLLDRDVSDEARALIVTFWLHSLQFIKEKARNEAEELEAVTKLSPSMGDLRELITKLLDDERERLAPRKEMVDNGDVDPTHPAFLRSSDKLLSIVTNLLTAFRFLRHGDTDGMREWRGLLVDLTHGHLIDVSPALWEVIMHDLLEFHCTPEQRDDLIYEVAVGMGFNFDDAIRRGKETGEGKRAREKGGEKSPRKTSPSKRPRTPTKSTSMANDDAATPASSTEDVKKREEEEKKMEERKFVLSRPPCLGMVHGALKTAFFKEATESIDIVFRSEVEAFRSIVDPRVRATLLECIGMLGIYSEEVADRYIGLVMESVIKKTPEYALDDMQDGENDVARGRRDEEEERKKRRNRKMKIINPDELEKDYERREKEDRQRREAERRRRRGGKDNCRGLALIVITDFIVAHSFDKVEQWLSKCEEHYSVLAFFTYLEALSQEADFELVFKVLHSTCKLALHDKELMKYMNKTMAQLQFRAFHPTSFSHSHFRACALGFTPLFGSKSVTNQMALTEVVITMLSMLKDTAIEYRNLIDRGGNASRAISHVVWSCAPSSLKLPATGIRAQNTAHGVLLRKLGQNMETCGEEARSDVTIDIEYYKALLDAVAGIELSGQTASGLRSIYDVLFTNMDLVAHSDKAGEARKKAVRMVKVVEKGLDTVNEIIRQNKALGVNLTDMEVRLPFEDEESKVFDELRKKADEKGMDLNAASPIKDGRPSSRLPGSAMRGTPITTKKRPGARGFESERKTGLMKKEPARSKSYAAAAAAERKEAAAASSSSTTQMTPRTSTRAHLTRKRPTRMETIEESGDSSD</sequence>
<feature type="compositionally biased region" description="Basic and acidic residues" evidence="7">
    <location>
        <begin position="362"/>
        <end position="374"/>
    </location>
</feature>
<evidence type="ECO:0000256" key="6">
    <source>
        <dbReference type="ARBA" id="ARBA00023306"/>
    </source>
</evidence>
<feature type="compositionally biased region" description="Basic and acidic residues" evidence="7">
    <location>
        <begin position="535"/>
        <end position="546"/>
    </location>
</feature>
<keyword evidence="10" id="KW-1185">Reference proteome</keyword>
<dbReference type="Proteomes" id="UP001432322">
    <property type="component" value="Unassembled WGS sequence"/>
</dbReference>
<evidence type="ECO:0000256" key="4">
    <source>
        <dbReference type="ARBA" id="ARBA00022776"/>
    </source>
</evidence>
<evidence type="ECO:0000313" key="9">
    <source>
        <dbReference type="EMBL" id="GMT09526.1"/>
    </source>
</evidence>
<dbReference type="GO" id="GO:0051301">
    <property type="term" value="P:cell division"/>
    <property type="evidence" value="ECO:0007669"/>
    <property type="project" value="UniProtKB-KW"/>
</dbReference>
<dbReference type="InterPro" id="IPR025977">
    <property type="entry name" value="Cnd3_C"/>
</dbReference>
<keyword evidence="6" id="KW-0131">Cell cycle</keyword>
<feature type="compositionally biased region" description="Acidic residues" evidence="7">
    <location>
        <begin position="518"/>
        <end position="527"/>
    </location>
</feature>
<dbReference type="Pfam" id="PF12719">
    <property type="entry name" value="Cnd3"/>
    <property type="match status" value="1"/>
</dbReference>
<keyword evidence="3" id="KW-0132">Cell division</keyword>
<feature type="compositionally biased region" description="Polar residues" evidence="7">
    <location>
        <begin position="1759"/>
        <end position="1770"/>
    </location>
</feature>
<feature type="compositionally biased region" description="Basic and acidic residues" evidence="7">
    <location>
        <begin position="1156"/>
        <end position="1176"/>
    </location>
</feature>
<name>A0AAV5UQY1_9BILA</name>
<dbReference type="GO" id="GO:0005737">
    <property type="term" value="C:cytoplasm"/>
    <property type="evidence" value="ECO:0007669"/>
    <property type="project" value="TreeGrafter"/>
</dbReference>
<feature type="compositionally biased region" description="Basic and acidic residues" evidence="7">
    <location>
        <begin position="187"/>
        <end position="202"/>
    </location>
</feature>
<feature type="compositionally biased region" description="Basic and acidic residues" evidence="7">
    <location>
        <begin position="227"/>
        <end position="236"/>
    </location>
</feature>
<dbReference type="InterPro" id="IPR027165">
    <property type="entry name" value="CND3"/>
</dbReference>
<feature type="region of interest" description="Disordered" evidence="7">
    <location>
        <begin position="1312"/>
        <end position="1337"/>
    </location>
</feature>
<comment type="caution">
    <text evidence="9">The sequence shown here is derived from an EMBL/GenBank/DDBJ whole genome shotgun (WGS) entry which is preliminary data.</text>
</comment>
<evidence type="ECO:0000259" key="8">
    <source>
        <dbReference type="Pfam" id="PF12719"/>
    </source>
</evidence>
<keyword evidence="4" id="KW-0498">Mitosis</keyword>
<comment type="subcellular location">
    <subcellularLocation>
        <location evidence="1">Chromosome</location>
    </subcellularLocation>
</comment>
<feature type="compositionally biased region" description="Basic and acidic residues" evidence="7">
    <location>
        <begin position="403"/>
        <end position="458"/>
    </location>
</feature>